<reference evidence="6" key="1">
    <citation type="journal article" date="2014" name="Int. J. Syst. Evol. Microbiol.">
        <title>Complete genome sequence of Corynebacterium casei LMG S-19264T (=DSM 44701T), isolated from a smear-ripened cheese.</title>
        <authorList>
            <consortium name="US DOE Joint Genome Institute (JGI-PGF)"/>
            <person name="Walter F."/>
            <person name="Albersmeier A."/>
            <person name="Kalinowski J."/>
            <person name="Ruckert C."/>
        </authorList>
    </citation>
    <scope>NUCLEOTIDE SEQUENCE</scope>
    <source>
        <strain evidence="6">KCTC 23077</strain>
    </source>
</reference>
<feature type="domain" description="HTH araC/xylS-type" evidence="5">
    <location>
        <begin position="53"/>
        <end position="98"/>
    </location>
</feature>
<evidence type="ECO:0000313" key="6">
    <source>
        <dbReference type="EMBL" id="GHA86187.1"/>
    </source>
</evidence>
<dbReference type="RefSeq" id="WP_189457128.1">
    <property type="nucleotide sequence ID" value="NZ_BMYD01000004.1"/>
</dbReference>
<dbReference type="Pfam" id="PF00165">
    <property type="entry name" value="HTH_AraC"/>
    <property type="match status" value="1"/>
</dbReference>
<keyword evidence="3" id="KW-0804">Transcription</keyword>
<dbReference type="EMBL" id="BMYD01000004">
    <property type="protein sequence ID" value="GHA86187.1"/>
    <property type="molecule type" value="Genomic_DNA"/>
</dbReference>
<evidence type="ECO:0000256" key="3">
    <source>
        <dbReference type="ARBA" id="ARBA00023163"/>
    </source>
</evidence>
<name>A0A918T2A8_9GAMM</name>
<dbReference type="SUPFAM" id="SSF46689">
    <property type="entry name" value="Homeodomain-like"/>
    <property type="match status" value="1"/>
</dbReference>
<comment type="caution">
    <text evidence="6">The sequence shown here is derived from an EMBL/GenBank/DDBJ whole genome shotgun (WGS) entry which is preliminary data.</text>
</comment>
<dbReference type="PANTHER" id="PTHR46796">
    <property type="entry name" value="HTH-TYPE TRANSCRIPTIONAL ACTIVATOR RHAS-RELATED"/>
    <property type="match status" value="1"/>
</dbReference>
<evidence type="ECO:0000256" key="2">
    <source>
        <dbReference type="ARBA" id="ARBA00023125"/>
    </source>
</evidence>
<gene>
    <name evidence="6" type="ORF">GCM10007067_25300</name>
</gene>
<dbReference type="InterPro" id="IPR050204">
    <property type="entry name" value="AraC_XylS_family_regulators"/>
</dbReference>
<feature type="compositionally biased region" description="Basic residues" evidence="4">
    <location>
        <begin position="1"/>
        <end position="11"/>
    </location>
</feature>
<keyword evidence="1" id="KW-0805">Transcription regulation</keyword>
<evidence type="ECO:0000256" key="1">
    <source>
        <dbReference type="ARBA" id="ARBA00023015"/>
    </source>
</evidence>
<evidence type="ECO:0000313" key="7">
    <source>
        <dbReference type="Proteomes" id="UP000646426"/>
    </source>
</evidence>
<evidence type="ECO:0000256" key="4">
    <source>
        <dbReference type="SAM" id="MobiDB-lite"/>
    </source>
</evidence>
<dbReference type="InterPro" id="IPR009057">
    <property type="entry name" value="Homeodomain-like_sf"/>
</dbReference>
<dbReference type="PROSITE" id="PS01124">
    <property type="entry name" value="HTH_ARAC_FAMILY_2"/>
    <property type="match status" value="1"/>
</dbReference>
<feature type="region of interest" description="Disordered" evidence="4">
    <location>
        <begin position="1"/>
        <end position="21"/>
    </location>
</feature>
<dbReference type="Gene3D" id="1.10.10.60">
    <property type="entry name" value="Homeodomain-like"/>
    <property type="match status" value="1"/>
</dbReference>
<dbReference type="GO" id="GO:0003700">
    <property type="term" value="F:DNA-binding transcription factor activity"/>
    <property type="evidence" value="ECO:0007669"/>
    <property type="project" value="InterPro"/>
</dbReference>
<sequence length="119" mass="13294">MWTTRRTRARRCSSEQKRGIDVSTFDQASEPARAYLVRMDPNAPPTSPHARLQRALAHIDAHLDEPIDIKQLAALAAYSPSHFQRMFSTATGIGVGEYRQAAYRQQQRRTPLGDASSGV</sequence>
<proteinExistence type="predicted"/>
<keyword evidence="7" id="KW-1185">Reference proteome</keyword>
<organism evidence="6 7">
    <name type="scientific">Cognatilysobacter bugurensis</name>
    <dbReference type="NCBI Taxonomy" id="543356"/>
    <lineage>
        <taxon>Bacteria</taxon>
        <taxon>Pseudomonadati</taxon>
        <taxon>Pseudomonadota</taxon>
        <taxon>Gammaproteobacteria</taxon>
        <taxon>Lysobacterales</taxon>
        <taxon>Lysobacteraceae</taxon>
        <taxon>Cognatilysobacter</taxon>
    </lineage>
</organism>
<evidence type="ECO:0000259" key="5">
    <source>
        <dbReference type="PROSITE" id="PS01124"/>
    </source>
</evidence>
<dbReference type="InterPro" id="IPR018060">
    <property type="entry name" value="HTH_AraC"/>
</dbReference>
<dbReference type="PANTHER" id="PTHR46796:SF14">
    <property type="entry name" value="TRANSCRIPTIONAL REGULATORY PROTEIN"/>
    <property type="match status" value="1"/>
</dbReference>
<dbReference type="AlphaFoldDB" id="A0A918T2A8"/>
<dbReference type="Proteomes" id="UP000646426">
    <property type="component" value="Unassembled WGS sequence"/>
</dbReference>
<protein>
    <recommendedName>
        <fullName evidence="5">HTH araC/xylS-type domain-containing protein</fullName>
    </recommendedName>
</protein>
<accession>A0A918T2A8</accession>
<keyword evidence="2" id="KW-0238">DNA-binding</keyword>
<dbReference type="GO" id="GO:0043565">
    <property type="term" value="F:sequence-specific DNA binding"/>
    <property type="evidence" value="ECO:0007669"/>
    <property type="project" value="InterPro"/>
</dbReference>
<reference evidence="6" key="2">
    <citation type="submission" date="2020-09" db="EMBL/GenBank/DDBJ databases">
        <authorList>
            <person name="Sun Q."/>
            <person name="Kim S."/>
        </authorList>
    </citation>
    <scope>NUCLEOTIDE SEQUENCE</scope>
    <source>
        <strain evidence="6">KCTC 23077</strain>
    </source>
</reference>